<dbReference type="PANTHER" id="PTHR30386">
    <property type="entry name" value="MEMBRANE FUSION SUBUNIT OF EMRAB-TOLC MULTIDRUG EFFLUX PUMP"/>
    <property type="match status" value="1"/>
</dbReference>
<dbReference type="SUPFAM" id="SSF51230">
    <property type="entry name" value="Single hybrid motif"/>
    <property type="match status" value="1"/>
</dbReference>
<feature type="transmembrane region" description="Helical" evidence="1">
    <location>
        <begin position="33"/>
        <end position="52"/>
    </location>
</feature>
<gene>
    <name evidence="2" type="ORF">F8C67_06590</name>
</gene>
<keyword evidence="3" id="KW-1185">Reference proteome</keyword>
<dbReference type="PANTHER" id="PTHR30386:SF18">
    <property type="entry name" value="INNER MEMBRANE PROTEIN YIAV-RELATED"/>
    <property type="match status" value="1"/>
</dbReference>
<keyword evidence="1" id="KW-1133">Transmembrane helix</keyword>
<reference evidence="2 3" key="1">
    <citation type="submission" date="2019-09" db="EMBL/GenBank/DDBJ databases">
        <title>Genomes of family Cryomorphaceae.</title>
        <authorList>
            <person name="Bowman J.P."/>
        </authorList>
    </citation>
    <scope>NUCLEOTIDE SEQUENCE [LARGE SCALE GENOMIC DNA]</scope>
    <source>
        <strain evidence="2 3">LMG 25704</strain>
    </source>
</reference>
<evidence type="ECO:0000313" key="2">
    <source>
        <dbReference type="EMBL" id="KAB2810246.1"/>
    </source>
</evidence>
<name>A0A6N6RGF0_9FLAO</name>
<dbReference type="InterPro" id="IPR011053">
    <property type="entry name" value="Single_hybrid_motif"/>
</dbReference>
<dbReference type="EMBL" id="WBVO01000004">
    <property type="protein sequence ID" value="KAB2810246.1"/>
    <property type="molecule type" value="Genomic_DNA"/>
</dbReference>
<evidence type="ECO:0000313" key="3">
    <source>
        <dbReference type="Proteomes" id="UP000468650"/>
    </source>
</evidence>
<dbReference type="RefSeq" id="WP_151667035.1">
    <property type="nucleotide sequence ID" value="NZ_WBVO01000004.1"/>
</dbReference>
<keyword evidence="1" id="KW-0812">Transmembrane</keyword>
<keyword evidence="1" id="KW-0472">Membrane</keyword>
<dbReference type="OrthoDB" id="9760528at2"/>
<comment type="caution">
    <text evidence="2">The sequence shown here is derived from an EMBL/GenBank/DDBJ whole genome shotgun (WGS) entry which is preliminary data.</text>
</comment>
<accession>A0A6N6RGF0</accession>
<protein>
    <submittedName>
        <fullName evidence="2">HlyD family efflux transporter periplasmic adaptor subunit</fullName>
    </submittedName>
</protein>
<evidence type="ECO:0000256" key="1">
    <source>
        <dbReference type="SAM" id="Phobius"/>
    </source>
</evidence>
<dbReference type="Proteomes" id="UP000468650">
    <property type="component" value="Unassembled WGS sequence"/>
</dbReference>
<dbReference type="AlphaFoldDB" id="A0A6N6RGF0"/>
<dbReference type="InterPro" id="IPR050739">
    <property type="entry name" value="MFP"/>
</dbReference>
<dbReference type="Gene3D" id="2.40.50.100">
    <property type="match status" value="1"/>
</dbReference>
<organism evidence="2 3">
    <name type="scientific">Phaeocystidibacter luteus</name>
    <dbReference type="NCBI Taxonomy" id="911197"/>
    <lineage>
        <taxon>Bacteria</taxon>
        <taxon>Pseudomonadati</taxon>
        <taxon>Bacteroidota</taxon>
        <taxon>Flavobacteriia</taxon>
        <taxon>Flavobacteriales</taxon>
        <taxon>Phaeocystidibacteraceae</taxon>
        <taxon>Phaeocystidibacter</taxon>
    </lineage>
</organism>
<dbReference type="CDD" id="cd06850">
    <property type="entry name" value="biotinyl_domain"/>
    <property type="match status" value="1"/>
</dbReference>
<sequence length="442" mass="50220">MLNISENPIKDKVAPEVLNTFEKTSVSRTVRRFTRWTMVLTIFGLIMLFIPWTQNISSYGRITNYDPAVRPQDVQSPIPGKITKWFVREGDTVAEGDTLAYLAEVDPSYFDPELLQRIDQELEAKRSAAQAYKDKADAQADQVSALQRSLQIKRGELDLKIHTDSADYAAAEIGMNLARRQYQRADTLFREGIKSQYELEQRLQKFQEAQAKFTSARNKYNQSLAERQRVEADYAEYIAKARSEQFTAISSRETALAEIAKLVNRRSTIEVRQSYHTVTAPQEGIVSRIYIRGIAENVKAGDAIAELFPTSDDRAVEVFVRPMDLPILRENHHAQIEFEGFPALAISGEPGLNYGTYASHVAVISQTPESDGTFRVLLRPSEDWPDRLPFGTGARAYILLDEVPVWYEIWRQINGFPAEAYDAPTKIEPKKSDVERVKDSEK</sequence>
<proteinExistence type="predicted"/>
<dbReference type="Gene3D" id="1.10.287.470">
    <property type="entry name" value="Helix hairpin bin"/>
    <property type="match status" value="1"/>
</dbReference>